<dbReference type="AlphaFoldDB" id="A0A4Z0HBV1"/>
<comment type="caution">
    <text evidence="3">The sequence shown here is derived from an EMBL/GenBank/DDBJ whole genome shotgun (WGS) entry which is preliminary data.</text>
</comment>
<evidence type="ECO:0000313" key="3">
    <source>
        <dbReference type="EMBL" id="TGB14856.1"/>
    </source>
</evidence>
<dbReference type="OrthoDB" id="1060685at2"/>
<proteinExistence type="predicted"/>
<dbReference type="Gene3D" id="3.30.470.30">
    <property type="entry name" value="DNA ligase/mRNA capping enzyme"/>
    <property type="match status" value="1"/>
</dbReference>
<feature type="region of interest" description="Disordered" evidence="1">
    <location>
        <begin position="1"/>
        <end position="26"/>
    </location>
</feature>
<organism evidence="3 4">
    <name type="scientific">Streptomyces palmae</name>
    <dbReference type="NCBI Taxonomy" id="1701085"/>
    <lineage>
        <taxon>Bacteria</taxon>
        <taxon>Bacillati</taxon>
        <taxon>Actinomycetota</taxon>
        <taxon>Actinomycetes</taxon>
        <taxon>Kitasatosporales</taxon>
        <taxon>Streptomycetaceae</taxon>
        <taxon>Streptomyces</taxon>
    </lineage>
</organism>
<reference evidence="3 4" key="1">
    <citation type="submission" date="2019-03" db="EMBL/GenBank/DDBJ databases">
        <authorList>
            <person name="Gonzalez-Pimentel J.L."/>
        </authorList>
    </citation>
    <scope>NUCLEOTIDE SEQUENCE [LARGE SCALE GENOMIC DNA]</scope>
    <source>
        <strain evidence="3 4">JCM 31289</strain>
    </source>
</reference>
<evidence type="ECO:0000313" key="4">
    <source>
        <dbReference type="Proteomes" id="UP000297948"/>
    </source>
</evidence>
<name>A0A4Z0HBV1_9ACTN</name>
<sequence length="355" mass="37798">MILRMTDTAPAGSRLRPYPKIPARPRHSGSGVREWIAVEKVHGAHFAVVCDHAGVHPAKRRELLGEEMLDGFFGVSGIWPELSVAAARLASALRTEWGGSAVVTVYGELAGGRYPHPDVPPVAGAEPVQTGVWYAPGLRWLLFDASVETAEDRWWISDRALRAASATAGLVCAPALGRGARHALQELPCAFPTRVPALFGLPELEDNLAEGYVLKPAGPWREAPTGTDARPVVKVKQKAFAEDERYDGARPHPVPPRGAAGLPAWLLVQAAALLTPARAAAAVSKLGPRTPVDTVAEEIVRDVAEELAEGLGGLDEGLTAALRRALGPGARSLAAFDAEDRRPSRTTRPGKRDGR</sequence>
<protein>
    <recommendedName>
        <fullName evidence="2">RNA ligase domain-containing protein</fullName>
    </recommendedName>
</protein>
<gene>
    <name evidence="3" type="ORF">E4099_07805</name>
</gene>
<dbReference type="SUPFAM" id="SSF56091">
    <property type="entry name" value="DNA ligase/mRNA capping enzyme, catalytic domain"/>
    <property type="match status" value="1"/>
</dbReference>
<feature type="domain" description="RNA ligase" evidence="2">
    <location>
        <begin position="33"/>
        <end position="236"/>
    </location>
</feature>
<dbReference type="EMBL" id="SRID01000046">
    <property type="protein sequence ID" value="TGB14856.1"/>
    <property type="molecule type" value="Genomic_DNA"/>
</dbReference>
<dbReference type="Gene3D" id="3.30.1490.70">
    <property type="match status" value="1"/>
</dbReference>
<dbReference type="Pfam" id="PF09414">
    <property type="entry name" value="RNA_ligase"/>
    <property type="match status" value="1"/>
</dbReference>
<accession>A0A4Z0HBV1</accession>
<dbReference type="Proteomes" id="UP000297948">
    <property type="component" value="Unassembled WGS sequence"/>
</dbReference>
<feature type="region of interest" description="Disordered" evidence="1">
    <location>
        <begin position="332"/>
        <end position="355"/>
    </location>
</feature>
<keyword evidence="4" id="KW-1185">Reference proteome</keyword>
<evidence type="ECO:0000256" key="1">
    <source>
        <dbReference type="SAM" id="MobiDB-lite"/>
    </source>
</evidence>
<dbReference type="InterPro" id="IPR021122">
    <property type="entry name" value="RNA_ligase_dom_REL/Rnl2"/>
</dbReference>
<evidence type="ECO:0000259" key="2">
    <source>
        <dbReference type="Pfam" id="PF09414"/>
    </source>
</evidence>